<dbReference type="EMBL" id="CM039434">
    <property type="protein sequence ID" value="KAI4324154.1"/>
    <property type="molecule type" value="Genomic_DNA"/>
</dbReference>
<proteinExistence type="predicted"/>
<comment type="caution">
    <text evidence="1">The sequence shown here is derived from an EMBL/GenBank/DDBJ whole genome shotgun (WGS) entry which is preliminary data.</text>
</comment>
<name>A0ACB9ML35_BAUVA</name>
<gene>
    <name evidence="1" type="ORF">L6164_023715</name>
</gene>
<keyword evidence="2" id="KW-1185">Reference proteome</keyword>
<evidence type="ECO:0000313" key="2">
    <source>
        <dbReference type="Proteomes" id="UP000828941"/>
    </source>
</evidence>
<reference evidence="1 2" key="1">
    <citation type="journal article" date="2022" name="DNA Res.">
        <title>Chromosomal-level genome assembly of the orchid tree Bauhinia variegata (Leguminosae; Cercidoideae) supports the allotetraploid origin hypothesis of Bauhinia.</title>
        <authorList>
            <person name="Zhong Y."/>
            <person name="Chen Y."/>
            <person name="Zheng D."/>
            <person name="Pang J."/>
            <person name="Liu Y."/>
            <person name="Luo S."/>
            <person name="Meng S."/>
            <person name="Qian L."/>
            <person name="Wei D."/>
            <person name="Dai S."/>
            <person name="Zhou R."/>
        </authorList>
    </citation>
    <scope>NUCLEOTIDE SEQUENCE [LARGE SCALE GENOMIC DNA]</scope>
    <source>
        <strain evidence="1">BV-YZ2020</strain>
    </source>
</reference>
<protein>
    <submittedName>
        <fullName evidence="1">Uncharacterized protein</fullName>
    </submittedName>
</protein>
<accession>A0ACB9ML35</accession>
<dbReference type="Proteomes" id="UP000828941">
    <property type="component" value="Chromosome 9"/>
</dbReference>
<evidence type="ECO:0000313" key="1">
    <source>
        <dbReference type="EMBL" id="KAI4324154.1"/>
    </source>
</evidence>
<organism evidence="1 2">
    <name type="scientific">Bauhinia variegata</name>
    <name type="common">Purple orchid tree</name>
    <name type="synonym">Phanera variegata</name>
    <dbReference type="NCBI Taxonomy" id="167791"/>
    <lineage>
        <taxon>Eukaryota</taxon>
        <taxon>Viridiplantae</taxon>
        <taxon>Streptophyta</taxon>
        <taxon>Embryophyta</taxon>
        <taxon>Tracheophyta</taxon>
        <taxon>Spermatophyta</taxon>
        <taxon>Magnoliopsida</taxon>
        <taxon>eudicotyledons</taxon>
        <taxon>Gunneridae</taxon>
        <taxon>Pentapetalae</taxon>
        <taxon>rosids</taxon>
        <taxon>fabids</taxon>
        <taxon>Fabales</taxon>
        <taxon>Fabaceae</taxon>
        <taxon>Cercidoideae</taxon>
        <taxon>Cercideae</taxon>
        <taxon>Bauhiniinae</taxon>
        <taxon>Bauhinia</taxon>
    </lineage>
</organism>
<sequence length="296" mass="32872">MSVYGQDLFIRMVAPDVQEESIKRHRKIVAAVTTTVLLILMVFVVFFCIYMRRRKFKALSREKEDEAAHEAMELPFFNFATIANATNDFSIDKKLGEGGFGPVYMGTLEDGQEIAVKKLAHNFGLAKIFGGDQIEGNTNRVAGTYGYMAPEYASDGAFSIKSDVFSYGILLLEIISSKRNRGVYHTNVSLNLIGHAWKLWKEGSAMELVDACLEDSFVVSEVLRYIHIGLLCVQQNPDDRPDMASVVVMLSSECALPRPKEPGFLMERASVIAESSSSKPTLSSTNEMSFTHLAGR</sequence>